<dbReference type="InterPro" id="IPR002104">
    <property type="entry name" value="Integrase_catalytic"/>
</dbReference>
<evidence type="ECO:0000256" key="1">
    <source>
        <dbReference type="ARBA" id="ARBA00022908"/>
    </source>
</evidence>
<dbReference type="RefSeq" id="WP_241766771.1">
    <property type="nucleotide sequence ID" value="NZ_CP099583.1"/>
</dbReference>
<dbReference type="InterPro" id="IPR010998">
    <property type="entry name" value="Integrase_recombinase_N"/>
</dbReference>
<dbReference type="PANTHER" id="PTHR30349:SF94">
    <property type="entry name" value="INTEGRASE_RECOMBINASE HI_1414-RELATED"/>
    <property type="match status" value="1"/>
</dbReference>
<sequence>MWATKIEAEIDQGTRRATAKVVKTLSDAFDEYLLKISPSKASHAWNVERVEFLRKELDFVGERIQKIEPGAIEAWRDRRLSIVKSSSVNRDLTLMSAVFQAAIDKWKWLSINPVHEIDRPDDPPSRNRRVTDEEARVMVAALGWSDGQLPVYARHFTAIAFMFAIETGMRRGEIIALTWPNAFPDQRYVHVAHSKNGDARDVPLSTRAVALLHALPRSDSDLRCFPITLSSLKHAWWEARKTAVKTMPALKDLNFHDSRHEATTRLSRKLHVLALARMIGHRDVKSLMIYYNETAAELAARLD</sequence>
<dbReference type="InterPro" id="IPR011010">
    <property type="entry name" value="DNA_brk_join_enz"/>
</dbReference>
<dbReference type="InterPro" id="IPR013762">
    <property type="entry name" value="Integrase-like_cat_sf"/>
</dbReference>
<dbReference type="PANTHER" id="PTHR30349">
    <property type="entry name" value="PHAGE INTEGRASE-RELATED"/>
    <property type="match status" value="1"/>
</dbReference>
<dbReference type="InterPro" id="IPR050090">
    <property type="entry name" value="Tyrosine_recombinase_XerCD"/>
</dbReference>
<evidence type="ECO:0000259" key="4">
    <source>
        <dbReference type="PROSITE" id="PS51898"/>
    </source>
</evidence>
<reference evidence="5" key="1">
    <citation type="submission" date="2022-06" db="EMBL/GenBank/DDBJ databases">
        <title>Draft genome sequence of Burkholderia glumae strain GR20004 isolated from rice panicle showing bacterial panicle blight.</title>
        <authorList>
            <person name="Choi S.Y."/>
            <person name="Lee Y.H."/>
        </authorList>
    </citation>
    <scope>NUCLEOTIDE SEQUENCE</scope>
    <source>
        <strain evidence="5">GR20004</strain>
    </source>
</reference>
<gene>
    <name evidence="5" type="ORF">NFI99_11460</name>
</gene>
<keyword evidence="2" id="KW-0238">DNA-binding</keyword>
<dbReference type="Gene3D" id="1.10.443.10">
    <property type="entry name" value="Intergrase catalytic core"/>
    <property type="match status" value="1"/>
</dbReference>
<dbReference type="Proteomes" id="UP001056386">
    <property type="component" value="Chromosome 2"/>
</dbReference>
<accession>A0ABY5B8M7</accession>
<dbReference type="Pfam" id="PF00589">
    <property type="entry name" value="Phage_integrase"/>
    <property type="match status" value="1"/>
</dbReference>
<name>A0ABY5B8M7_BURGL</name>
<dbReference type="EMBL" id="CP099583">
    <property type="protein sequence ID" value="USS42789.1"/>
    <property type="molecule type" value="Genomic_DNA"/>
</dbReference>
<keyword evidence="3" id="KW-0233">DNA recombination</keyword>
<evidence type="ECO:0000256" key="3">
    <source>
        <dbReference type="ARBA" id="ARBA00023172"/>
    </source>
</evidence>
<protein>
    <submittedName>
        <fullName evidence="5">Site-specific integrase</fullName>
    </submittedName>
</protein>
<dbReference type="Gene3D" id="1.10.150.130">
    <property type="match status" value="1"/>
</dbReference>
<feature type="domain" description="Tyr recombinase" evidence="4">
    <location>
        <begin position="125"/>
        <end position="303"/>
    </location>
</feature>
<dbReference type="SUPFAM" id="SSF56349">
    <property type="entry name" value="DNA breaking-rejoining enzymes"/>
    <property type="match status" value="1"/>
</dbReference>
<evidence type="ECO:0000313" key="6">
    <source>
        <dbReference type="Proteomes" id="UP001056386"/>
    </source>
</evidence>
<dbReference type="PROSITE" id="PS51898">
    <property type="entry name" value="TYR_RECOMBINASE"/>
    <property type="match status" value="1"/>
</dbReference>
<keyword evidence="6" id="KW-1185">Reference proteome</keyword>
<proteinExistence type="predicted"/>
<keyword evidence="1" id="KW-0229">DNA integration</keyword>
<evidence type="ECO:0000256" key="2">
    <source>
        <dbReference type="ARBA" id="ARBA00023125"/>
    </source>
</evidence>
<organism evidence="5 6">
    <name type="scientific">Burkholderia glumae</name>
    <name type="common">Pseudomonas glumae</name>
    <dbReference type="NCBI Taxonomy" id="337"/>
    <lineage>
        <taxon>Bacteria</taxon>
        <taxon>Pseudomonadati</taxon>
        <taxon>Pseudomonadota</taxon>
        <taxon>Betaproteobacteria</taxon>
        <taxon>Burkholderiales</taxon>
        <taxon>Burkholderiaceae</taxon>
        <taxon>Burkholderia</taxon>
    </lineage>
</organism>
<dbReference type="CDD" id="cd00796">
    <property type="entry name" value="INT_Rci_Hp1_C"/>
    <property type="match status" value="1"/>
</dbReference>
<evidence type="ECO:0000313" key="5">
    <source>
        <dbReference type="EMBL" id="USS42789.1"/>
    </source>
</evidence>